<keyword evidence="2" id="KW-0540">Nuclease</keyword>
<name>W9DYB9_METTI</name>
<dbReference type="GO" id="GO:0008855">
    <property type="term" value="F:exodeoxyribonuclease VII activity"/>
    <property type="evidence" value="ECO:0007669"/>
    <property type="project" value="UniProtKB-EC"/>
</dbReference>
<keyword evidence="4" id="KW-0269">Exonuclease</keyword>
<protein>
    <submittedName>
        <fullName evidence="7">Exodeoxyribonuclease VII large subunit</fullName>
        <ecNumber evidence="7">3.1.11.6</ecNumber>
    </submittedName>
</protein>
<dbReference type="InterPro" id="IPR025824">
    <property type="entry name" value="OB-fold_nuc-bd_dom"/>
</dbReference>
<evidence type="ECO:0000313" key="7">
    <source>
        <dbReference type="EMBL" id="ETA68697.1"/>
    </source>
</evidence>
<dbReference type="NCBIfam" id="TIGR00237">
    <property type="entry name" value="xseA"/>
    <property type="match status" value="1"/>
</dbReference>
<organism evidence="7 8">
    <name type="scientific">Methanolobus tindarius DSM 2278</name>
    <dbReference type="NCBI Taxonomy" id="1090322"/>
    <lineage>
        <taxon>Archaea</taxon>
        <taxon>Methanobacteriati</taxon>
        <taxon>Methanobacteriota</taxon>
        <taxon>Stenosarchaea group</taxon>
        <taxon>Methanomicrobia</taxon>
        <taxon>Methanosarcinales</taxon>
        <taxon>Methanosarcinaceae</taxon>
        <taxon>Methanolobus</taxon>
    </lineage>
</organism>
<dbReference type="GO" id="GO:0009318">
    <property type="term" value="C:exodeoxyribonuclease VII complex"/>
    <property type="evidence" value="ECO:0007669"/>
    <property type="project" value="InterPro"/>
</dbReference>
<dbReference type="InterPro" id="IPR020579">
    <property type="entry name" value="Exonuc_VII_lsu_C"/>
</dbReference>
<dbReference type="STRING" id="1090322.MettiDRAFT_2173"/>
<evidence type="ECO:0000256" key="4">
    <source>
        <dbReference type="ARBA" id="ARBA00022839"/>
    </source>
</evidence>
<dbReference type="CDD" id="cd04489">
    <property type="entry name" value="ExoVII_LU_OBF"/>
    <property type="match status" value="1"/>
</dbReference>
<proteinExistence type="inferred from homology"/>
<gene>
    <name evidence="7" type="ORF">MettiDRAFT_2173</name>
</gene>
<evidence type="ECO:0000259" key="5">
    <source>
        <dbReference type="Pfam" id="PF02601"/>
    </source>
</evidence>
<evidence type="ECO:0000256" key="1">
    <source>
        <dbReference type="ARBA" id="ARBA00022490"/>
    </source>
</evidence>
<evidence type="ECO:0000259" key="6">
    <source>
        <dbReference type="Pfam" id="PF13742"/>
    </source>
</evidence>
<feature type="domain" description="Exonuclease VII large subunit C-terminal" evidence="5">
    <location>
        <begin position="122"/>
        <end position="337"/>
    </location>
</feature>
<dbReference type="Pfam" id="PF13742">
    <property type="entry name" value="tRNA_anti_2"/>
    <property type="match status" value="1"/>
</dbReference>
<keyword evidence="3 7" id="KW-0378">Hydrolase</keyword>
<dbReference type="InterPro" id="IPR003753">
    <property type="entry name" value="Exonuc_VII_L"/>
</dbReference>
<dbReference type="Proteomes" id="UP000019483">
    <property type="component" value="Unassembled WGS sequence"/>
</dbReference>
<accession>W9DYB9</accession>
<dbReference type="EC" id="3.1.11.6" evidence="7"/>
<dbReference type="AlphaFoldDB" id="W9DYB9"/>
<dbReference type="Pfam" id="PF02601">
    <property type="entry name" value="Exonuc_VII_L"/>
    <property type="match status" value="1"/>
</dbReference>
<keyword evidence="1" id="KW-0963">Cytoplasm</keyword>
<evidence type="ECO:0000313" key="8">
    <source>
        <dbReference type="Proteomes" id="UP000019483"/>
    </source>
</evidence>
<dbReference type="HAMAP" id="MF_00378">
    <property type="entry name" value="Exonuc_7_L"/>
    <property type="match status" value="1"/>
</dbReference>
<evidence type="ECO:0000256" key="2">
    <source>
        <dbReference type="ARBA" id="ARBA00022722"/>
    </source>
</evidence>
<dbReference type="OrthoDB" id="60263at2157"/>
<dbReference type="PANTHER" id="PTHR30008:SF0">
    <property type="entry name" value="EXODEOXYRIBONUCLEASE 7 LARGE SUBUNIT"/>
    <property type="match status" value="1"/>
</dbReference>
<dbReference type="EMBL" id="AZAJ01000001">
    <property type="protein sequence ID" value="ETA68697.1"/>
    <property type="molecule type" value="Genomic_DNA"/>
</dbReference>
<dbReference type="GO" id="GO:0006308">
    <property type="term" value="P:DNA catabolic process"/>
    <property type="evidence" value="ECO:0007669"/>
    <property type="project" value="InterPro"/>
</dbReference>
<evidence type="ECO:0000256" key="3">
    <source>
        <dbReference type="ARBA" id="ARBA00022801"/>
    </source>
</evidence>
<sequence length="412" mass="45941">MGIYTVSQLNEHIKKVLTSDPQLSQVWVRGEISNLTKHSSGHHYFTLKDGNAQISCVSFRMTNRTLKFEPESSMKVLVFGTVDVYTVRGQYQLRVLDMRPDGIGELYKAYEQLRNRLQEEGLFDVVHKKKIPQYPSKIGVITSPTGAAIHDILHVLRRRFPVDILLSPAIVQGENSAESIVKALEYLNRTDVDMIILGRGGGSLEDLWSFNEEVVARAIFESGIPVISAVGHETDYTISDFVADVRAPTPSAAAEIAVPEKTDLNKHVESMILRMQQAAIHLIADKRHHVGYLYSRIEPERFVEILRRDMQRVDELSSRIEMAFGRAMESRHASLSGLAGRLNAVSPLNTLERGYSIALKSENHAVIRSVGDVKTDDSVDVRLMDGTLECKVMGTRSEKGNNCNGANRNGNG</sequence>
<keyword evidence="8" id="KW-1185">Reference proteome</keyword>
<dbReference type="PANTHER" id="PTHR30008">
    <property type="entry name" value="EXODEOXYRIBONUCLEASE 7 LARGE SUBUNIT"/>
    <property type="match status" value="1"/>
</dbReference>
<dbReference type="GO" id="GO:0003676">
    <property type="term" value="F:nucleic acid binding"/>
    <property type="evidence" value="ECO:0007669"/>
    <property type="project" value="InterPro"/>
</dbReference>
<dbReference type="RefSeq" id="WP_023845832.1">
    <property type="nucleotide sequence ID" value="NZ_AZAJ01000001.1"/>
</dbReference>
<reference evidence="7 8" key="1">
    <citation type="submission" date="2013-08" db="EMBL/GenBank/DDBJ databases">
        <authorList>
            <consortium name="DOE Joint Genome Institute"/>
            <person name="Eisen J."/>
            <person name="Huntemann M."/>
            <person name="Han J."/>
            <person name="Chen A."/>
            <person name="Kyrpides N."/>
            <person name="Mavromatis K."/>
            <person name="Markowitz V."/>
            <person name="Palaniappan K."/>
            <person name="Ivanova N."/>
            <person name="Schaumberg A."/>
            <person name="Pati A."/>
            <person name="Liolios K."/>
            <person name="Nordberg H.P."/>
            <person name="Cantor M.N."/>
            <person name="Hua S.X."/>
            <person name="Woyke T."/>
        </authorList>
    </citation>
    <scope>NUCLEOTIDE SEQUENCE [LARGE SCALE GENOMIC DNA]</scope>
    <source>
        <strain evidence="7 8">DSM 2278</strain>
    </source>
</reference>
<feature type="domain" description="OB-fold nucleic acid binding" evidence="6">
    <location>
        <begin position="4"/>
        <end position="99"/>
    </location>
</feature>
<comment type="caution">
    <text evidence="7">The sequence shown here is derived from an EMBL/GenBank/DDBJ whole genome shotgun (WGS) entry which is preliminary data.</text>
</comment>